<name>A0A852VKP1_9BACT</name>
<sequence length="37" mass="4087">MASVAKWSGVLRQLRVDPEQGASSGSFSIELIQILRR</sequence>
<protein>
    <submittedName>
        <fullName evidence="1">Uncharacterized protein</fullName>
    </submittedName>
</protein>
<evidence type="ECO:0000313" key="1">
    <source>
        <dbReference type="EMBL" id="NYF91809.1"/>
    </source>
</evidence>
<accession>A0A852VKP1</accession>
<dbReference type="Proteomes" id="UP000564385">
    <property type="component" value="Unassembled WGS sequence"/>
</dbReference>
<comment type="caution">
    <text evidence="1">The sequence shown here is derived from an EMBL/GenBank/DDBJ whole genome shotgun (WGS) entry which is preliminary data.</text>
</comment>
<proteinExistence type="predicted"/>
<evidence type="ECO:0000313" key="2">
    <source>
        <dbReference type="Proteomes" id="UP000564385"/>
    </source>
</evidence>
<reference evidence="1 2" key="1">
    <citation type="submission" date="2020-07" db="EMBL/GenBank/DDBJ databases">
        <title>Genomic Encyclopedia of Type Strains, Phase IV (KMG-V): Genome sequencing to study the core and pangenomes of soil and plant-associated prokaryotes.</title>
        <authorList>
            <person name="Whitman W."/>
        </authorList>
    </citation>
    <scope>NUCLEOTIDE SEQUENCE [LARGE SCALE GENOMIC DNA]</scope>
    <source>
        <strain evidence="1 2">M8UP22</strain>
    </source>
</reference>
<gene>
    <name evidence="1" type="ORF">HDF08_003928</name>
</gene>
<dbReference type="AlphaFoldDB" id="A0A852VKP1"/>
<dbReference type="EMBL" id="JACCCU010000003">
    <property type="protein sequence ID" value="NYF91809.1"/>
    <property type="molecule type" value="Genomic_DNA"/>
</dbReference>
<organism evidence="1 2">
    <name type="scientific">Tunturiibacter lichenicola</name>
    <dbReference type="NCBI Taxonomy" id="2051959"/>
    <lineage>
        <taxon>Bacteria</taxon>
        <taxon>Pseudomonadati</taxon>
        <taxon>Acidobacteriota</taxon>
        <taxon>Terriglobia</taxon>
        <taxon>Terriglobales</taxon>
        <taxon>Acidobacteriaceae</taxon>
        <taxon>Tunturiibacter</taxon>
    </lineage>
</organism>